<evidence type="ECO:0000259" key="7">
    <source>
        <dbReference type="PROSITE" id="PS50850"/>
    </source>
</evidence>
<dbReference type="PANTHER" id="PTHR23501">
    <property type="entry name" value="MAJOR FACILITATOR SUPERFAMILY"/>
    <property type="match status" value="1"/>
</dbReference>
<dbReference type="Pfam" id="PF06609">
    <property type="entry name" value="TRI12"/>
    <property type="match status" value="1"/>
</dbReference>
<dbReference type="AlphaFoldDB" id="A0A2J6SJ97"/>
<dbReference type="InterPro" id="IPR020846">
    <property type="entry name" value="MFS_dom"/>
</dbReference>
<keyword evidence="5 6" id="KW-0472">Membrane</keyword>
<dbReference type="InParanoid" id="A0A2J6SJ97"/>
<organism evidence="8 9">
    <name type="scientific">Hyaloscypha bicolor E</name>
    <dbReference type="NCBI Taxonomy" id="1095630"/>
    <lineage>
        <taxon>Eukaryota</taxon>
        <taxon>Fungi</taxon>
        <taxon>Dikarya</taxon>
        <taxon>Ascomycota</taxon>
        <taxon>Pezizomycotina</taxon>
        <taxon>Leotiomycetes</taxon>
        <taxon>Helotiales</taxon>
        <taxon>Hyaloscyphaceae</taxon>
        <taxon>Hyaloscypha</taxon>
        <taxon>Hyaloscypha bicolor</taxon>
    </lineage>
</organism>
<dbReference type="InterPro" id="IPR010573">
    <property type="entry name" value="MFS_Str1/Tri12-like"/>
</dbReference>
<comment type="subcellular location">
    <subcellularLocation>
        <location evidence="1">Membrane</location>
        <topology evidence="1">Multi-pass membrane protein</topology>
    </subcellularLocation>
</comment>
<dbReference type="RefSeq" id="XP_024727742.1">
    <property type="nucleotide sequence ID" value="XM_024876306.1"/>
</dbReference>
<dbReference type="PANTHER" id="PTHR23501:SF109">
    <property type="entry name" value="MAJOR FACILITATOR SUPERFAMILY (MFS) PROFILE DOMAIN-CONTAINING PROTEIN-RELATED"/>
    <property type="match status" value="1"/>
</dbReference>
<reference evidence="8 9" key="1">
    <citation type="submission" date="2016-04" db="EMBL/GenBank/DDBJ databases">
        <title>A degradative enzymes factory behind the ericoid mycorrhizal symbiosis.</title>
        <authorList>
            <consortium name="DOE Joint Genome Institute"/>
            <person name="Martino E."/>
            <person name="Morin E."/>
            <person name="Grelet G."/>
            <person name="Kuo A."/>
            <person name="Kohler A."/>
            <person name="Daghino S."/>
            <person name="Barry K."/>
            <person name="Choi C."/>
            <person name="Cichocki N."/>
            <person name="Clum A."/>
            <person name="Copeland A."/>
            <person name="Hainaut M."/>
            <person name="Haridas S."/>
            <person name="Labutti K."/>
            <person name="Lindquist E."/>
            <person name="Lipzen A."/>
            <person name="Khouja H.-R."/>
            <person name="Murat C."/>
            <person name="Ohm R."/>
            <person name="Olson A."/>
            <person name="Spatafora J."/>
            <person name="Veneault-Fourrey C."/>
            <person name="Henrissat B."/>
            <person name="Grigoriev I."/>
            <person name="Martin F."/>
            <person name="Perotto S."/>
        </authorList>
    </citation>
    <scope>NUCLEOTIDE SEQUENCE [LARGE SCALE GENOMIC DNA]</scope>
    <source>
        <strain evidence="8 9">E</strain>
    </source>
</reference>
<dbReference type="PROSITE" id="PS00216">
    <property type="entry name" value="SUGAR_TRANSPORT_1"/>
    <property type="match status" value="1"/>
</dbReference>
<sequence>MAMVGLSMAFVAAEVVPLFLITLFTVIAYDLNAGSYVIWIIVSQFIAIAAVAPFVGTIADLIGRRSVVLVGLSCTVVAMIIIGTVHNISGMIAGQVMAGVGIGIQLLTTVAAATELVPTNKRGSTIGYIVCGFTPFAAASLYGQYLASHSWRWVSVLVGIWAVLAFIVLAIFYHPPPRVNSEGLSKREIVKRIDFVGSFLSLAGIILFLTGLNWGGQSYPWKSGHVIGTMIAGGVTIIIFFLWEKFGTKYPMFPMALARSPRPFIAVSILALTSGINYIPLVVFWVIQLYTVYYASFYQAGVYLLPIGFCIAGGAVISAVLMSIFSKRIPLILMVFCIIQTAGLGSMAAIDPENIKTAWAPMVLGLIGVGGVLLPCQVIYSIITPDELLGTGVALSIVIRMIGQVVGVSMFYNIFLHHVHENAVKYFAIPAIQVGFTSVEGITQLATTLTAGPLTSYAHYFPELDSPEKIHTIVVAGHELFKRCFPILYLISIAFGGAAIISSFFLSDINKFMNDHVAVLM</sequence>
<dbReference type="GO" id="GO:0005886">
    <property type="term" value="C:plasma membrane"/>
    <property type="evidence" value="ECO:0007669"/>
    <property type="project" value="TreeGrafter"/>
</dbReference>
<feature type="transmembrane region" description="Helical" evidence="6">
    <location>
        <begin position="7"/>
        <end position="29"/>
    </location>
</feature>
<evidence type="ECO:0000256" key="1">
    <source>
        <dbReference type="ARBA" id="ARBA00004141"/>
    </source>
</evidence>
<gene>
    <name evidence="8" type="ORF">K444DRAFT_547432</name>
</gene>
<keyword evidence="3 6" id="KW-0812">Transmembrane</keyword>
<evidence type="ECO:0000313" key="9">
    <source>
        <dbReference type="Proteomes" id="UP000235371"/>
    </source>
</evidence>
<feature type="transmembrane region" description="Helical" evidence="6">
    <location>
        <begin position="92"/>
        <end position="113"/>
    </location>
</feature>
<evidence type="ECO:0000256" key="2">
    <source>
        <dbReference type="ARBA" id="ARBA00022448"/>
    </source>
</evidence>
<feature type="transmembrane region" description="Helical" evidence="6">
    <location>
        <begin position="224"/>
        <end position="243"/>
    </location>
</feature>
<dbReference type="Gene3D" id="1.20.1250.20">
    <property type="entry name" value="MFS general substrate transporter like domains"/>
    <property type="match status" value="1"/>
</dbReference>
<keyword evidence="4 6" id="KW-1133">Transmembrane helix</keyword>
<dbReference type="Proteomes" id="UP000235371">
    <property type="component" value="Unassembled WGS sequence"/>
</dbReference>
<feature type="transmembrane region" description="Helical" evidence="6">
    <location>
        <begin position="331"/>
        <end position="350"/>
    </location>
</feature>
<feature type="domain" description="Major facilitator superfamily (MFS) profile" evidence="7">
    <location>
        <begin position="1"/>
        <end position="456"/>
    </location>
</feature>
<dbReference type="InterPro" id="IPR036259">
    <property type="entry name" value="MFS_trans_sf"/>
</dbReference>
<feature type="transmembrane region" description="Helical" evidence="6">
    <location>
        <begin position="264"/>
        <end position="290"/>
    </location>
</feature>
<feature type="transmembrane region" description="Helical" evidence="6">
    <location>
        <begin position="193"/>
        <end position="212"/>
    </location>
</feature>
<proteinExistence type="predicted"/>
<feature type="transmembrane region" description="Helical" evidence="6">
    <location>
        <begin position="67"/>
        <end position="86"/>
    </location>
</feature>
<feature type="transmembrane region" description="Helical" evidence="6">
    <location>
        <begin position="487"/>
        <end position="506"/>
    </location>
</feature>
<dbReference type="GO" id="GO:0022857">
    <property type="term" value="F:transmembrane transporter activity"/>
    <property type="evidence" value="ECO:0007669"/>
    <property type="project" value="InterPro"/>
</dbReference>
<evidence type="ECO:0000256" key="6">
    <source>
        <dbReference type="SAM" id="Phobius"/>
    </source>
</evidence>
<feature type="transmembrane region" description="Helical" evidence="6">
    <location>
        <begin position="302"/>
        <end position="324"/>
    </location>
</feature>
<feature type="transmembrane region" description="Helical" evidence="6">
    <location>
        <begin position="362"/>
        <end position="383"/>
    </location>
</feature>
<feature type="transmembrane region" description="Helical" evidence="6">
    <location>
        <begin position="35"/>
        <end position="55"/>
    </location>
</feature>
<feature type="transmembrane region" description="Helical" evidence="6">
    <location>
        <begin position="151"/>
        <end position="173"/>
    </location>
</feature>
<keyword evidence="2" id="KW-0813">Transport</keyword>
<dbReference type="OrthoDB" id="4139357at2759"/>
<feature type="transmembrane region" description="Helical" evidence="6">
    <location>
        <begin position="395"/>
        <end position="415"/>
    </location>
</feature>
<accession>A0A2J6SJ97</accession>
<evidence type="ECO:0000256" key="3">
    <source>
        <dbReference type="ARBA" id="ARBA00022692"/>
    </source>
</evidence>
<dbReference type="GeneID" id="36584385"/>
<dbReference type="InterPro" id="IPR005829">
    <property type="entry name" value="Sugar_transporter_CS"/>
</dbReference>
<protein>
    <submittedName>
        <fullName evidence="8">Putative major facilitator superfamily transporter</fullName>
    </submittedName>
</protein>
<name>A0A2J6SJ97_9HELO</name>
<dbReference type="EMBL" id="KZ613913">
    <property type="protein sequence ID" value="PMD50838.1"/>
    <property type="molecule type" value="Genomic_DNA"/>
</dbReference>
<evidence type="ECO:0000313" key="8">
    <source>
        <dbReference type="EMBL" id="PMD50838.1"/>
    </source>
</evidence>
<feature type="transmembrane region" description="Helical" evidence="6">
    <location>
        <begin position="125"/>
        <end position="145"/>
    </location>
</feature>
<dbReference type="PROSITE" id="PS50850">
    <property type="entry name" value="MFS"/>
    <property type="match status" value="1"/>
</dbReference>
<dbReference type="SUPFAM" id="SSF103473">
    <property type="entry name" value="MFS general substrate transporter"/>
    <property type="match status" value="1"/>
</dbReference>
<evidence type="ECO:0000256" key="5">
    <source>
        <dbReference type="ARBA" id="ARBA00023136"/>
    </source>
</evidence>
<evidence type="ECO:0000256" key="4">
    <source>
        <dbReference type="ARBA" id="ARBA00022989"/>
    </source>
</evidence>
<keyword evidence="9" id="KW-1185">Reference proteome</keyword>